<evidence type="ECO:0000313" key="2">
    <source>
        <dbReference type="EMBL" id="MDP9499587.1"/>
    </source>
</evidence>
<dbReference type="Proteomes" id="UP001224083">
    <property type="component" value="Unassembled WGS sequence"/>
</dbReference>
<feature type="chain" id="PRO_5046157446" description="C-type lysozyme inhibitor domain-containing protein" evidence="1">
    <location>
        <begin position="21"/>
        <end position="136"/>
    </location>
</feature>
<proteinExistence type="predicted"/>
<accession>A0ABT9KEF8</accession>
<dbReference type="PROSITE" id="PS51257">
    <property type="entry name" value="PROKAR_LIPOPROTEIN"/>
    <property type="match status" value="1"/>
</dbReference>
<gene>
    <name evidence="2" type="ORF">O7M46_01275</name>
</gene>
<dbReference type="EMBL" id="JAQAHH010000002">
    <property type="protein sequence ID" value="MDP9499587.1"/>
    <property type="molecule type" value="Genomic_DNA"/>
</dbReference>
<protein>
    <recommendedName>
        <fullName evidence="4">C-type lysozyme inhibitor domain-containing protein</fullName>
    </recommendedName>
</protein>
<evidence type="ECO:0008006" key="4">
    <source>
        <dbReference type="Google" id="ProtNLM"/>
    </source>
</evidence>
<keyword evidence="3" id="KW-1185">Reference proteome</keyword>
<comment type="caution">
    <text evidence="2">The sequence shown here is derived from an EMBL/GenBank/DDBJ whole genome shotgun (WGS) entry which is preliminary data.</text>
</comment>
<evidence type="ECO:0000313" key="3">
    <source>
        <dbReference type="Proteomes" id="UP001224083"/>
    </source>
</evidence>
<reference evidence="2 3" key="1">
    <citation type="submission" date="2022-12" db="EMBL/GenBank/DDBJ databases">
        <title>Genome sequence of Pasteurellaceae Bisgaard Taxon 45.</title>
        <authorList>
            <person name="Foggin C."/>
            <person name="Rosen L.E."/>
            <person name="Henton M."/>
            <person name="Buys A."/>
            <person name="Floyd T."/>
            <person name="Turner A.D."/>
            <person name="Tarbin J."/>
            <person name="Lloyd A.S."/>
            <person name="Chaitezvi C."/>
            <person name="Ellis R.J."/>
            <person name="Roberts H.C."/>
            <person name="Dastjerdi A."/>
            <person name="Nunez A."/>
            <person name="Van Vliet A.H."/>
            <person name="Steinbach F."/>
        </authorList>
    </citation>
    <scope>NUCLEOTIDE SEQUENCE [LARGE SCALE GENOMIC DNA]</scope>
    <source>
        <strain evidence="2 3">VF20HR</strain>
    </source>
</reference>
<name>A0ABT9KEF8_9PAST</name>
<organism evidence="2 3">
    <name type="scientific">Bisgaard Taxon 45</name>
    <dbReference type="NCBI Taxonomy" id="304289"/>
    <lineage>
        <taxon>Bacteria</taxon>
        <taxon>Pseudomonadati</taxon>
        <taxon>Pseudomonadota</taxon>
        <taxon>Gammaproteobacteria</taxon>
        <taxon>Pasteurellales</taxon>
        <taxon>Pasteurellaceae</taxon>
    </lineage>
</organism>
<feature type="signal peptide" evidence="1">
    <location>
        <begin position="1"/>
        <end position="20"/>
    </location>
</feature>
<keyword evidence="1" id="KW-0732">Signal</keyword>
<sequence length="136" mass="14593">MKFTQLFASLMVAGALTACAQNGTDMNKAMAMKSSEPTFETAAYFCDVKGRKNQVVSATYAFVNGKADSATVTINRKVVGQEMKLDSSYQDGVRFVEGNKVWSLDNGFAASTVSTTAAVMFTDNNKILAKNCTNAN</sequence>
<evidence type="ECO:0000256" key="1">
    <source>
        <dbReference type="SAM" id="SignalP"/>
    </source>
</evidence>